<dbReference type="Proteomes" id="UP000283003">
    <property type="component" value="Unassembled WGS sequence"/>
</dbReference>
<feature type="transmembrane region" description="Helical" evidence="1">
    <location>
        <begin position="15"/>
        <end position="39"/>
    </location>
</feature>
<feature type="transmembrane region" description="Helical" evidence="1">
    <location>
        <begin position="203"/>
        <end position="224"/>
    </location>
</feature>
<name>A0A437GZW6_9SPHN</name>
<dbReference type="EMBL" id="RXOL01000001">
    <property type="protein sequence ID" value="RVQ68885.1"/>
    <property type="molecule type" value="Genomic_DNA"/>
</dbReference>
<proteinExistence type="predicted"/>
<evidence type="ECO:0000256" key="1">
    <source>
        <dbReference type="SAM" id="Phobius"/>
    </source>
</evidence>
<evidence type="ECO:0008006" key="4">
    <source>
        <dbReference type="Google" id="ProtNLM"/>
    </source>
</evidence>
<reference evidence="2 3" key="1">
    <citation type="submission" date="2018-12" db="EMBL/GenBank/DDBJ databases">
        <title>Croceicoccus ponticola sp. nov., a lipolytic bacterium isolated from seawater.</title>
        <authorList>
            <person name="Yoon J.-H."/>
        </authorList>
    </citation>
    <scope>NUCLEOTIDE SEQUENCE [LARGE SCALE GENOMIC DNA]</scope>
    <source>
        <strain evidence="2 3">GM-16</strain>
    </source>
</reference>
<gene>
    <name evidence="2" type="ORF">EKN06_01250</name>
</gene>
<keyword evidence="3" id="KW-1185">Reference proteome</keyword>
<protein>
    <recommendedName>
        <fullName evidence="4">PepSY domain-containing protein</fullName>
    </recommendedName>
</protein>
<keyword evidence="1" id="KW-0472">Membrane</keyword>
<keyword evidence="1" id="KW-0812">Transmembrane</keyword>
<organism evidence="2 3">
    <name type="scientific">Croceicoccus ponticola</name>
    <dbReference type="NCBI Taxonomy" id="2217664"/>
    <lineage>
        <taxon>Bacteria</taxon>
        <taxon>Pseudomonadati</taxon>
        <taxon>Pseudomonadota</taxon>
        <taxon>Alphaproteobacteria</taxon>
        <taxon>Sphingomonadales</taxon>
        <taxon>Erythrobacteraceae</taxon>
        <taxon>Croceicoccus</taxon>
    </lineage>
</organism>
<keyword evidence="1" id="KW-1133">Transmembrane helix</keyword>
<dbReference type="RefSeq" id="WP_127611071.1">
    <property type="nucleotide sequence ID" value="NZ_RXOL01000001.1"/>
</dbReference>
<accession>A0A437GZW6</accession>
<dbReference type="Pfam" id="PF03929">
    <property type="entry name" value="PepSY_TM"/>
    <property type="match status" value="1"/>
</dbReference>
<evidence type="ECO:0000313" key="3">
    <source>
        <dbReference type="Proteomes" id="UP000283003"/>
    </source>
</evidence>
<evidence type="ECO:0000313" key="2">
    <source>
        <dbReference type="EMBL" id="RVQ68885.1"/>
    </source>
</evidence>
<sequence length="244" mass="27112">MRGGGLSFMRILAKLHIWLGWIVAIPLLLWTVSGIVMVAKPMAEVRGDTLRKNAEVRPIPAGWLAPQLIEGEDRPVELRTRIQGNSAVTSAIYADGKVERYFARSGQAVPQIDVAAARTIVAMEIEGGDRIDSVRFFEEDNPPSDLRRPIPVWQVVLTDGTHVYVGRDSGEIEAIRTRWWRMFDAMRTMHNMDFETRAGANNLMLMVFAALTLLMTAMGAVLLFRRKHAPVAPAPSAHAESAPE</sequence>
<dbReference type="AlphaFoldDB" id="A0A437GZW6"/>
<dbReference type="OrthoDB" id="9806195at2"/>
<dbReference type="InterPro" id="IPR005625">
    <property type="entry name" value="PepSY-ass_TM"/>
</dbReference>
<comment type="caution">
    <text evidence="2">The sequence shown here is derived from an EMBL/GenBank/DDBJ whole genome shotgun (WGS) entry which is preliminary data.</text>
</comment>